<dbReference type="InterPro" id="IPR036028">
    <property type="entry name" value="SH3-like_dom_sf"/>
</dbReference>
<dbReference type="InterPro" id="IPR035821">
    <property type="entry name" value="Sla1_SH3_3"/>
</dbReference>
<keyword evidence="11" id="KW-0254">Endocytosis</keyword>
<evidence type="ECO:0000313" key="23">
    <source>
        <dbReference type="Proteomes" id="UP000053317"/>
    </source>
</evidence>
<dbReference type="Pfam" id="PF24081">
    <property type="entry name" value="PH_SLA1"/>
    <property type="match status" value="1"/>
</dbReference>
<dbReference type="GO" id="GO:0006897">
    <property type="term" value="P:endocytosis"/>
    <property type="evidence" value="ECO:0007669"/>
    <property type="project" value="UniProtKB-KW"/>
</dbReference>
<feature type="compositionally biased region" description="Low complexity" evidence="20">
    <location>
        <begin position="1002"/>
        <end position="1020"/>
    </location>
</feature>
<feature type="compositionally biased region" description="Low complexity" evidence="20">
    <location>
        <begin position="890"/>
        <end position="899"/>
    </location>
</feature>
<feature type="domain" description="SH3" evidence="21">
    <location>
        <begin position="367"/>
        <end position="428"/>
    </location>
</feature>
<dbReference type="PANTHER" id="PTHR15735:SF19">
    <property type="entry name" value="ACTIN CYTOSKELETON-REGULATORY COMPLEX PROTEIN SLA1"/>
    <property type="match status" value="1"/>
</dbReference>
<keyword evidence="13" id="KW-0967">Endosome</keyword>
<feature type="compositionally biased region" description="Gly residues" evidence="20">
    <location>
        <begin position="671"/>
        <end position="682"/>
    </location>
</feature>
<reference evidence="22 23" key="2">
    <citation type="submission" date="2015-05" db="EMBL/GenBank/DDBJ databases">
        <authorList>
            <person name="Morales-Cruz A."/>
            <person name="Amrine K.C."/>
            <person name="Cantu D."/>
        </authorList>
    </citation>
    <scope>NUCLEOTIDE SEQUENCE [LARGE SCALE GENOMIC DNA]</scope>
    <source>
        <strain evidence="22">UCRPC4</strain>
    </source>
</reference>
<evidence type="ECO:0000256" key="15">
    <source>
        <dbReference type="ARBA" id="ARBA00023203"/>
    </source>
</evidence>
<comment type="subcellular location">
    <subcellularLocation>
        <location evidence="3">Cell membrane</location>
        <topology evidence="3">Peripheral membrane protein</topology>
        <orientation evidence="3">Cytoplasmic side</orientation>
    </subcellularLocation>
    <subcellularLocation>
        <location evidence="2">Cytoplasm</location>
        <location evidence="2">Cytoskeleton</location>
        <location evidence="2">Actin patch</location>
    </subcellularLocation>
    <subcellularLocation>
        <location evidence="1">Endosome membrane</location>
        <topology evidence="1">Peripheral membrane protein</topology>
        <orientation evidence="1">Cytoplasmic side</orientation>
    </subcellularLocation>
</comment>
<feature type="region of interest" description="Disordered" evidence="20">
    <location>
        <begin position="129"/>
        <end position="241"/>
    </location>
</feature>
<feature type="compositionally biased region" description="Polar residues" evidence="20">
    <location>
        <begin position="433"/>
        <end position="448"/>
    </location>
</feature>
<evidence type="ECO:0000256" key="10">
    <source>
        <dbReference type="ARBA" id="ARBA00022490"/>
    </source>
</evidence>
<feature type="region of interest" description="Disordered" evidence="20">
    <location>
        <begin position="664"/>
        <end position="1142"/>
    </location>
</feature>
<dbReference type="GO" id="GO:0043130">
    <property type="term" value="F:ubiquitin binding"/>
    <property type="evidence" value="ECO:0007669"/>
    <property type="project" value="InterPro"/>
</dbReference>
<keyword evidence="15" id="KW-0009">Actin-binding</keyword>
<evidence type="ECO:0000256" key="6">
    <source>
        <dbReference type="ARBA" id="ARBA00017350"/>
    </source>
</evidence>
<evidence type="ECO:0000256" key="13">
    <source>
        <dbReference type="ARBA" id="ARBA00022753"/>
    </source>
</evidence>
<name>A0A0G2E035_PHACM</name>
<dbReference type="SUPFAM" id="SSF50044">
    <property type="entry name" value="SH3-domain"/>
    <property type="match status" value="3"/>
</dbReference>
<dbReference type="InterPro" id="IPR013761">
    <property type="entry name" value="SAM/pointed_sf"/>
</dbReference>
<dbReference type="EMBL" id="LCWF01000161">
    <property type="protein sequence ID" value="KKY16427.1"/>
    <property type="molecule type" value="Genomic_DNA"/>
</dbReference>
<dbReference type="CDD" id="cd11775">
    <property type="entry name" value="SH3_Sla1p_3"/>
    <property type="match status" value="1"/>
</dbReference>
<keyword evidence="9" id="KW-1003">Cell membrane</keyword>
<dbReference type="Gene3D" id="1.10.150.50">
    <property type="entry name" value="Transcription Factor, Ets-1"/>
    <property type="match status" value="1"/>
</dbReference>
<dbReference type="Gene3D" id="2.30.30.40">
    <property type="entry name" value="SH3 Domains"/>
    <property type="match status" value="3"/>
</dbReference>
<evidence type="ECO:0000256" key="8">
    <source>
        <dbReference type="ARBA" id="ARBA00022443"/>
    </source>
</evidence>
<dbReference type="InterPro" id="IPR056996">
    <property type="entry name" value="PH_SLA1"/>
</dbReference>
<dbReference type="PANTHER" id="PTHR15735">
    <property type="entry name" value="FCH AND DOUBLE SH3 DOMAINS PROTEIN"/>
    <property type="match status" value="1"/>
</dbReference>
<feature type="compositionally biased region" description="Low complexity" evidence="20">
    <location>
        <begin position="711"/>
        <end position="727"/>
    </location>
</feature>
<dbReference type="Pfam" id="PF00018">
    <property type="entry name" value="SH3_1"/>
    <property type="match status" value="3"/>
</dbReference>
<dbReference type="Pfam" id="PF08226">
    <property type="entry name" value="DUF1720"/>
    <property type="match status" value="1"/>
</dbReference>
<dbReference type="GO" id="GO:0010008">
    <property type="term" value="C:endosome membrane"/>
    <property type="evidence" value="ECO:0007669"/>
    <property type="project" value="UniProtKB-SubCell"/>
</dbReference>
<evidence type="ECO:0000256" key="19">
    <source>
        <dbReference type="PROSITE-ProRule" id="PRU00192"/>
    </source>
</evidence>
<keyword evidence="10" id="KW-0963">Cytoplasm</keyword>
<dbReference type="InterPro" id="IPR001452">
    <property type="entry name" value="SH3_domain"/>
</dbReference>
<evidence type="ECO:0000256" key="4">
    <source>
        <dbReference type="ARBA" id="ARBA00007948"/>
    </source>
</evidence>
<dbReference type="AlphaFoldDB" id="A0A0G2E035"/>
<evidence type="ECO:0000256" key="7">
    <source>
        <dbReference type="ARBA" id="ARBA00020357"/>
    </source>
</evidence>
<feature type="compositionally biased region" description="Pro residues" evidence="20">
    <location>
        <begin position="861"/>
        <end position="871"/>
    </location>
</feature>
<reference evidence="22 23" key="1">
    <citation type="submission" date="2015-05" db="EMBL/GenBank/DDBJ databases">
        <title>Distinctive expansion of gene families associated with plant cell wall degradation and secondary metabolism in the genomes of grapevine trunk pathogens.</title>
        <authorList>
            <person name="Lawrence D.P."/>
            <person name="Travadon R."/>
            <person name="Rolshausen P.E."/>
            <person name="Baumgartner K."/>
        </authorList>
    </citation>
    <scope>NUCLEOTIDE SEQUENCE [LARGE SCALE GENOMIC DNA]</scope>
    <source>
        <strain evidence="22">UCRPC4</strain>
    </source>
</reference>
<feature type="compositionally biased region" description="Polar residues" evidence="20">
    <location>
        <begin position="837"/>
        <end position="852"/>
    </location>
</feature>
<feature type="compositionally biased region" description="Low complexity" evidence="20">
    <location>
        <begin position="153"/>
        <end position="164"/>
    </location>
</feature>
<sequence length="1142" mass="123594">MGFSGVYSAIYDYQPQSEGELEIKEGELLYILDKTGEDGWWKAKKRASDDEEEEPVGLIPENYVEQATPVASAKALYDYSRQTDEEVSFPEDTNLDVYDTSDPDWTLVGVNEDFGFAPSNYIEIGEAAQSAPPLEPEPVQTPPSPEPSPPVSSGPAAALARALGGQNGVPATSSPPAIRSLPPRTQYTPEPSEEPEEEPPALPRRPPSEQISPPANAYPSPKEDESTNAGVLPSPPYNRAVHGDQQGVLSPGGYRMYNISEMVSAMGKRKKMPITLGINMATGLIMLSPEKTRDGATQEWPADQLTHYSIEGKHIFIELVRPSKSLDLHAGSKETANEIVSVLGELAGAVRGEGIREVIAAANGAPQGQKKGQMLYEFMAQGDDEVTVAVGDEVFILDDKNEEWWLVRRLKNGKEGVVPSSYVEVSGFIPAPSGSTSGINAGRSTVEQNRLEEERMAKEMARADRKRKEHEAKHNERSKRDGRSDKSSKPKPDPTKTRTWTDRSNTFKVEAQFIGISDGKIHLHKVNGVKIAVPIAKMSTEDIEYVEERTGATLDEDKPLSDIQRRNKANGHAGASIEHPKPPEYDWFDFFLKAGVGPYQCERYSQNFNRDSMDESILPDITPETLRTLGLKEGDILRVMKYLDNKYGRTGTSSKLRNVSFAEDGADGEVNGSGGLFSGPGGTLRNNTSKGRPKPARQASDVVDPKAFEQAESTKAPPPEAAETPLAAAPPPQKTQSGFDDDAWDIKRPKEAALAPQPTPAKAASPPPATTAPSAPAQNPLLTGALAQLSLLSPPLEPTPAAQPQAPPTIPQPVHNLATQPPAQPQQPQPTGANPAFFSQLNPQQTGLPQNIGQSSGMPQQMPPRQRPQPPQNLATSSLIAPPPRPLSAPQNFQQQNQFGPPPLQPQLTGIPHNAPLQAPPGQSMNDLTQQRFQQQYGQPQLQSQQTGFPQQGQGFAPFQNGIMSQQTGFGQQPGFQQQQFMSGNQQGSPFADPQRSFSPLGAQQTGFGGFQQQQPMQTGINSVLPPALQPQQTGFTQSQQTGFQPQQLQPQQTGFQPQQQHFQPQATGLNGFGGQNQSFSQPPPPVPPLPPMPTGITPLQPQKTGAPPVRFGVSEQKKLVAQPTGRRANLAHATPDNPFGF</sequence>
<dbReference type="GO" id="GO:0030674">
    <property type="term" value="F:protein-macromolecule adaptor activity"/>
    <property type="evidence" value="ECO:0007669"/>
    <property type="project" value="InterPro"/>
</dbReference>
<dbReference type="InterPro" id="IPR007131">
    <property type="entry name" value="SHD1"/>
</dbReference>
<evidence type="ECO:0000256" key="12">
    <source>
        <dbReference type="ARBA" id="ARBA00022737"/>
    </source>
</evidence>
<evidence type="ECO:0000259" key="21">
    <source>
        <dbReference type="PROSITE" id="PS50002"/>
    </source>
</evidence>
<keyword evidence="16" id="KW-0206">Cytoskeleton</keyword>
<keyword evidence="12" id="KW-0677">Repeat</keyword>
<gene>
    <name evidence="22" type="ORF">UCRPC4_g05936</name>
</gene>
<dbReference type="OrthoDB" id="26539at2759"/>
<comment type="similarity">
    <text evidence="4">Belongs to the SLA1 family.</text>
</comment>
<feature type="compositionally biased region" description="Pro residues" evidence="20">
    <location>
        <begin position="1082"/>
        <end position="1094"/>
    </location>
</feature>
<dbReference type="InterPro" id="IPR013182">
    <property type="entry name" value="DUF1720"/>
</dbReference>
<feature type="compositionally biased region" description="Low complexity" evidence="20">
    <location>
        <begin position="771"/>
        <end position="804"/>
    </location>
</feature>
<evidence type="ECO:0000256" key="5">
    <source>
        <dbReference type="ARBA" id="ARBA00016255"/>
    </source>
</evidence>
<keyword evidence="8 19" id="KW-0728">SH3 domain</keyword>
<dbReference type="GO" id="GO:0003779">
    <property type="term" value="F:actin binding"/>
    <property type="evidence" value="ECO:0007669"/>
    <property type="project" value="UniProtKB-KW"/>
</dbReference>
<proteinExistence type="inferred from homology"/>
<evidence type="ECO:0000256" key="1">
    <source>
        <dbReference type="ARBA" id="ARBA00004125"/>
    </source>
</evidence>
<dbReference type="GO" id="GO:0005886">
    <property type="term" value="C:plasma membrane"/>
    <property type="evidence" value="ECO:0007669"/>
    <property type="project" value="UniProtKB-SubCell"/>
</dbReference>
<keyword evidence="23" id="KW-1185">Reference proteome</keyword>
<evidence type="ECO:0000313" key="22">
    <source>
        <dbReference type="EMBL" id="KKY16427.1"/>
    </source>
</evidence>
<dbReference type="Pfam" id="PF03983">
    <property type="entry name" value="SHD1"/>
    <property type="match status" value="1"/>
</dbReference>
<feature type="region of interest" description="Disordered" evidence="20">
    <location>
        <begin position="433"/>
        <end position="452"/>
    </location>
</feature>
<evidence type="ECO:0000256" key="11">
    <source>
        <dbReference type="ARBA" id="ARBA00022583"/>
    </source>
</evidence>
<dbReference type="SMART" id="SM00326">
    <property type="entry name" value="SH3"/>
    <property type="match status" value="3"/>
</dbReference>
<dbReference type="PROSITE" id="PS50002">
    <property type="entry name" value="SH3"/>
    <property type="match status" value="2"/>
</dbReference>
<evidence type="ECO:0000256" key="20">
    <source>
        <dbReference type="SAM" id="MobiDB-lite"/>
    </source>
</evidence>
<feature type="compositionally biased region" description="Pro residues" evidence="20">
    <location>
        <begin position="133"/>
        <end position="152"/>
    </location>
</feature>
<keyword evidence="14" id="KW-0472">Membrane</keyword>
<feature type="region of interest" description="Disordered" evidence="20">
    <location>
        <begin position="457"/>
        <end position="503"/>
    </location>
</feature>
<evidence type="ECO:0000256" key="9">
    <source>
        <dbReference type="ARBA" id="ARBA00022475"/>
    </source>
</evidence>
<evidence type="ECO:0000256" key="3">
    <source>
        <dbReference type="ARBA" id="ARBA00004413"/>
    </source>
</evidence>
<evidence type="ECO:0000256" key="2">
    <source>
        <dbReference type="ARBA" id="ARBA00004134"/>
    </source>
</evidence>
<comment type="caution">
    <text evidence="22">The sequence shown here is derived from an EMBL/GenBank/DDBJ whole genome shotgun (WGS) entry which is preliminary data.</text>
</comment>
<feature type="compositionally biased region" description="Basic and acidic residues" evidence="20">
    <location>
        <begin position="469"/>
        <end position="501"/>
    </location>
</feature>
<organism evidence="22 23">
    <name type="scientific">Phaeomoniella chlamydospora</name>
    <name type="common">Phaeoacremonium chlamydosporum</name>
    <dbReference type="NCBI Taxonomy" id="158046"/>
    <lineage>
        <taxon>Eukaryota</taxon>
        <taxon>Fungi</taxon>
        <taxon>Dikarya</taxon>
        <taxon>Ascomycota</taxon>
        <taxon>Pezizomycotina</taxon>
        <taxon>Eurotiomycetes</taxon>
        <taxon>Chaetothyriomycetidae</taxon>
        <taxon>Phaeomoniellales</taxon>
        <taxon>Phaeomoniellaceae</taxon>
        <taxon>Phaeomoniella</taxon>
    </lineage>
</organism>
<dbReference type="GO" id="GO:0030479">
    <property type="term" value="C:actin cortical patch"/>
    <property type="evidence" value="ECO:0007669"/>
    <property type="project" value="UniProtKB-SubCell"/>
</dbReference>
<dbReference type="GO" id="GO:0042802">
    <property type="term" value="F:identical protein binding"/>
    <property type="evidence" value="ECO:0007669"/>
    <property type="project" value="InterPro"/>
</dbReference>
<feature type="domain" description="SH3" evidence="21">
    <location>
        <begin position="2"/>
        <end position="69"/>
    </location>
</feature>
<evidence type="ECO:0000256" key="18">
    <source>
        <dbReference type="ARBA" id="ARBA00030785"/>
    </source>
</evidence>
<dbReference type="Proteomes" id="UP000053317">
    <property type="component" value="Unassembled WGS sequence"/>
</dbReference>
<feature type="compositionally biased region" description="Low complexity" evidence="20">
    <location>
        <begin position="1030"/>
        <end position="1069"/>
    </location>
</feature>
<accession>A0A0G2E035</accession>
<feature type="compositionally biased region" description="Low complexity" evidence="20">
    <location>
        <begin position="930"/>
        <end position="989"/>
    </location>
</feature>
<dbReference type="PRINTS" id="PR00452">
    <property type="entry name" value="SH3DOMAIN"/>
</dbReference>
<dbReference type="CDD" id="cd11773">
    <property type="entry name" value="SH3_Sla1p_1"/>
    <property type="match status" value="1"/>
</dbReference>
<evidence type="ECO:0000256" key="14">
    <source>
        <dbReference type="ARBA" id="ARBA00023136"/>
    </source>
</evidence>
<evidence type="ECO:0000256" key="17">
    <source>
        <dbReference type="ARBA" id="ARBA00029697"/>
    </source>
</evidence>
<protein>
    <recommendedName>
        <fullName evidence="7">Actin cytoskeleton-regulatory complex protein SLA1</fullName>
    </recommendedName>
    <alternativeName>
        <fullName evidence="5 6">High osmolarity signaling protein SHO1</fullName>
    </alternativeName>
    <alternativeName>
        <fullName evidence="17 18">Osmosensor SHO1</fullName>
    </alternativeName>
</protein>
<evidence type="ECO:0000256" key="16">
    <source>
        <dbReference type="ARBA" id="ARBA00023212"/>
    </source>
</evidence>
<dbReference type="InterPro" id="IPR035800">
    <property type="entry name" value="Sla1_SH3_1"/>
</dbReference>
<dbReference type="Gene3D" id="2.30.30.700">
    <property type="entry name" value="SLA1 homology domain 1"/>
    <property type="match status" value="1"/>
</dbReference>